<dbReference type="RefSeq" id="WP_386710941.1">
    <property type="nucleotide sequence ID" value="NZ_JBHXIJ010000039.1"/>
</dbReference>
<name>A0ABW6FH62_9ACTN</name>
<keyword evidence="3" id="KW-1185">Reference proteome</keyword>
<evidence type="ECO:0000313" key="2">
    <source>
        <dbReference type="EMBL" id="MFD5099005.1"/>
    </source>
</evidence>
<dbReference type="EMBL" id="JBHXIJ010000039">
    <property type="protein sequence ID" value="MFD5099005.1"/>
    <property type="molecule type" value="Genomic_DNA"/>
</dbReference>
<sequence length="91" mass="9425">MGGEEAAAPHMTAYERERQVDQREGDALGLRGVAGAQLGREGGDPIEDPAVAGVGAFGLLRRPVTPAERLGAVQQPCTYCPNTTAPVRAAP</sequence>
<reference evidence="2 3" key="1">
    <citation type="submission" date="2024-09" db="EMBL/GenBank/DDBJ databases">
        <title>The Natural Products Discovery Center: Release of the First 8490 Sequenced Strains for Exploring Actinobacteria Biosynthetic Diversity.</title>
        <authorList>
            <person name="Kalkreuter E."/>
            <person name="Kautsar S.A."/>
            <person name="Yang D."/>
            <person name="Bader C.D."/>
            <person name="Teijaro C.N."/>
            <person name="Fluegel L."/>
            <person name="Davis C.M."/>
            <person name="Simpson J.R."/>
            <person name="Lauterbach L."/>
            <person name="Steele A.D."/>
            <person name="Gui C."/>
            <person name="Meng S."/>
            <person name="Li G."/>
            <person name="Viehrig K."/>
            <person name="Ye F."/>
            <person name="Su P."/>
            <person name="Kiefer A.F."/>
            <person name="Nichols A."/>
            <person name="Cepeda A.J."/>
            <person name="Yan W."/>
            <person name="Fan B."/>
            <person name="Jiang Y."/>
            <person name="Adhikari A."/>
            <person name="Zheng C.-J."/>
            <person name="Schuster L."/>
            <person name="Cowan T.M."/>
            <person name="Smanski M.J."/>
            <person name="Chevrette M.G."/>
            <person name="De Carvalho L.P.S."/>
            <person name="Shen B."/>
        </authorList>
    </citation>
    <scope>NUCLEOTIDE SEQUENCE [LARGE SCALE GENOMIC DNA]</scope>
    <source>
        <strain evidence="2 3">NPDC058348</strain>
    </source>
</reference>
<protein>
    <submittedName>
        <fullName evidence="2">Uncharacterized protein</fullName>
    </submittedName>
</protein>
<organism evidence="2 3">
    <name type="scientific">Streptomyces albidochromogenes</name>
    <dbReference type="NCBI Taxonomy" id="329524"/>
    <lineage>
        <taxon>Bacteria</taxon>
        <taxon>Bacillati</taxon>
        <taxon>Actinomycetota</taxon>
        <taxon>Actinomycetes</taxon>
        <taxon>Kitasatosporales</taxon>
        <taxon>Streptomycetaceae</taxon>
        <taxon>Streptomyces</taxon>
    </lineage>
</organism>
<gene>
    <name evidence="2" type="ORF">ACFWJN_08545</name>
</gene>
<evidence type="ECO:0000313" key="3">
    <source>
        <dbReference type="Proteomes" id="UP001598448"/>
    </source>
</evidence>
<feature type="region of interest" description="Disordered" evidence="1">
    <location>
        <begin position="1"/>
        <end position="24"/>
    </location>
</feature>
<accession>A0ABW6FH62</accession>
<dbReference type="Proteomes" id="UP001598448">
    <property type="component" value="Unassembled WGS sequence"/>
</dbReference>
<feature type="compositionally biased region" description="Basic and acidic residues" evidence="1">
    <location>
        <begin position="13"/>
        <end position="24"/>
    </location>
</feature>
<proteinExistence type="predicted"/>
<evidence type="ECO:0000256" key="1">
    <source>
        <dbReference type="SAM" id="MobiDB-lite"/>
    </source>
</evidence>
<comment type="caution">
    <text evidence="2">The sequence shown here is derived from an EMBL/GenBank/DDBJ whole genome shotgun (WGS) entry which is preliminary data.</text>
</comment>